<dbReference type="SUPFAM" id="SSF103473">
    <property type="entry name" value="MFS general substrate transporter"/>
    <property type="match status" value="1"/>
</dbReference>
<dbReference type="GO" id="GO:0006857">
    <property type="term" value="P:oligopeptide transport"/>
    <property type="evidence" value="ECO:0007669"/>
    <property type="project" value="InterPro"/>
</dbReference>
<comment type="similarity">
    <text evidence="2">Belongs to the major facilitator superfamily. Proton-dependent oligopeptide transporter (POT/PTR) (TC 2.A.17) family.</text>
</comment>
<dbReference type="InterPro" id="IPR000109">
    <property type="entry name" value="POT_fam"/>
</dbReference>
<feature type="transmembrane region" description="Helical" evidence="6">
    <location>
        <begin position="91"/>
        <end position="113"/>
    </location>
</feature>
<dbReference type="GO" id="GO:0016020">
    <property type="term" value="C:membrane"/>
    <property type="evidence" value="ECO:0007669"/>
    <property type="project" value="UniProtKB-SubCell"/>
</dbReference>
<organism evidence="7 8">
    <name type="scientific">Lithocarpus litseifolius</name>
    <dbReference type="NCBI Taxonomy" id="425828"/>
    <lineage>
        <taxon>Eukaryota</taxon>
        <taxon>Viridiplantae</taxon>
        <taxon>Streptophyta</taxon>
        <taxon>Embryophyta</taxon>
        <taxon>Tracheophyta</taxon>
        <taxon>Spermatophyta</taxon>
        <taxon>Magnoliopsida</taxon>
        <taxon>eudicotyledons</taxon>
        <taxon>Gunneridae</taxon>
        <taxon>Pentapetalae</taxon>
        <taxon>rosids</taxon>
        <taxon>fabids</taxon>
        <taxon>Fagales</taxon>
        <taxon>Fagaceae</taxon>
        <taxon>Lithocarpus</taxon>
    </lineage>
</organism>
<dbReference type="Proteomes" id="UP001459277">
    <property type="component" value="Unassembled WGS sequence"/>
</dbReference>
<keyword evidence="4 6" id="KW-1133">Transmembrane helix</keyword>
<feature type="transmembrane region" description="Helical" evidence="6">
    <location>
        <begin position="21"/>
        <end position="45"/>
    </location>
</feature>
<dbReference type="InterPro" id="IPR036259">
    <property type="entry name" value="MFS_trans_sf"/>
</dbReference>
<keyword evidence="3 6" id="KW-0812">Transmembrane</keyword>
<feature type="transmembrane region" description="Helical" evidence="6">
    <location>
        <begin position="163"/>
        <end position="182"/>
    </location>
</feature>
<sequence>MIDHGLEDTTKRKKSKGEWNAAIFIIFVEVAERFTFIGLASNLIMYLTDELHEPTSTAAKNLNTWVGVSCVFPIVGAFIADSYLGRFKTIVVASFIYCTGMVLLILSVSVIPLHYRKALFFFALYILAVGEGGHKPCVQTFAADQFDQNLPEEKKAKSSFFNWWYFGIMVGATSAIIVVVYMEDHISWVAGFGTLASTLGVSLAIFLLGIKRYRKQGPIGSPFTKVVQVFVAAALVEVAERFTFCSLASNLIVYLTDELHEPTSTAAKNVDTWIGVSCVFPIVGAFIADSYLGRFSTILVASIIYCTGMVLLTLSVSIVPLHYRKLLFFVALYILAVGEGGHKPCAQTFAADQFDHNLLEQKKPKSSFFNWWFFGITVGSTFAVLVAVYIKDNISWAACFGTLTLTMGVSLAIFLSGIKKYRKQGPLGSPFTMVAQVLVATSRKWHTDEKHGVFGVCFGDEITEVHLEAQPSLTQALAHTNQFRFLDKAMIIDDIDASMKNSIFYYIFLPLFSILPFFTPKERSLNQVEEVKLVLRLIPIWLNSIMLGIVATNFSTYFTKQGTTMIRSIGPNFQLPAASLQALFGLTVMITTAFYDQVLVPITKKFSGHHSGITLLQRVGTGLCISLLTMVVAALVEAKRISIAKQYDLMEKPE</sequence>
<dbReference type="AlphaFoldDB" id="A0AAW2D9U5"/>
<feature type="transmembrane region" description="Helical" evidence="6">
    <location>
        <begin position="368"/>
        <end position="388"/>
    </location>
</feature>
<feature type="transmembrane region" description="Helical" evidence="6">
    <location>
        <begin position="273"/>
        <end position="292"/>
    </location>
</feature>
<evidence type="ECO:0000256" key="3">
    <source>
        <dbReference type="ARBA" id="ARBA00022692"/>
    </source>
</evidence>
<accession>A0AAW2D9U5</accession>
<feature type="transmembrane region" description="Helical" evidence="6">
    <location>
        <begin position="533"/>
        <end position="554"/>
    </location>
</feature>
<feature type="transmembrane region" description="Helical" evidence="6">
    <location>
        <begin position="503"/>
        <end position="521"/>
    </location>
</feature>
<dbReference type="InterPro" id="IPR018456">
    <property type="entry name" value="PTR2_symporter_CS"/>
</dbReference>
<feature type="transmembrane region" description="Helical" evidence="6">
    <location>
        <begin position="298"/>
        <end position="319"/>
    </location>
</feature>
<dbReference type="EMBL" id="JAZDWU010000003">
    <property type="protein sequence ID" value="KAL0007152.1"/>
    <property type="molecule type" value="Genomic_DNA"/>
</dbReference>
<feature type="transmembrane region" description="Helical" evidence="6">
    <location>
        <begin position="188"/>
        <end position="210"/>
    </location>
</feature>
<evidence type="ECO:0000256" key="4">
    <source>
        <dbReference type="ARBA" id="ARBA00022989"/>
    </source>
</evidence>
<proteinExistence type="inferred from homology"/>
<dbReference type="PANTHER" id="PTHR11654">
    <property type="entry name" value="OLIGOPEPTIDE TRANSPORTER-RELATED"/>
    <property type="match status" value="1"/>
</dbReference>
<evidence type="ECO:0000313" key="7">
    <source>
        <dbReference type="EMBL" id="KAL0007152.1"/>
    </source>
</evidence>
<reference evidence="7 8" key="1">
    <citation type="submission" date="2024-01" db="EMBL/GenBank/DDBJ databases">
        <title>A telomere-to-telomere, gap-free genome of sweet tea (Lithocarpus litseifolius).</title>
        <authorList>
            <person name="Zhou J."/>
        </authorList>
    </citation>
    <scope>NUCLEOTIDE SEQUENCE [LARGE SCALE GENOMIC DNA]</scope>
    <source>
        <strain evidence="7">Zhou-2022a</strain>
        <tissue evidence="7">Leaf</tissue>
    </source>
</reference>
<dbReference type="GO" id="GO:0022857">
    <property type="term" value="F:transmembrane transporter activity"/>
    <property type="evidence" value="ECO:0007669"/>
    <property type="project" value="InterPro"/>
</dbReference>
<feature type="transmembrane region" description="Helical" evidence="6">
    <location>
        <begin position="394"/>
        <end position="415"/>
    </location>
</feature>
<comment type="caution">
    <text evidence="7">The sequence shown here is derived from an EMBL/GenBank/DDBJ whole genome shotgun (WGS) entry which is preliminary data.</text>
</comment>
<evidence type="ECO:0000256" key="6">
    <source>
        <dbReference type="SAM" id="Phobius"/>
    </source>
</evidence>
<feature type="transmembrane region" description="Helical" evidence="6">
    <location>
        <begin position="65"/>
        <end position="84"/>
    </location>
</feature>
<gene>
    <name evidence="7" type="ORF">SO802_008654</name>
</gene>
<keyword evidence="5 6" id="KW-0472">Membrane</keyword>
<dbReference type="PROSITE" id="PS01022">
    <property type="entry name" value="PTR2_1"/>
    <property type="match status" value="2"/>
</dbReference>
<name>A0AAW2D9U5_9ROSI</name>
<evidence type="ECO:0000256" key="1">
    <source>
        <dbReference type="ARBA" id="ARBA00004141"/>
    </source>
</evidence>
<dbReference type="Pfam" id="PF00854">
    <property type="entry name" value="PTR2"/>
    <property type="match status" value="2"/>
</dbReference>
<evidence type="ECO:0000256" key="5">
    <source>
        <dbReference type="ARBA" id="ARBA00023136"/>
    </source>
</evidence>
<evidence type="ECO:0000313" key="8">
    <source>
        <dbReference type="Proteomes" id="UP001459277"/>
    </source>
</evidence>
<dbReference type="Gene3D" id="1.20.1250.20">
    <property type="entry name" value="MFS general substrate transporter like domains"/>
    <property type="match status" value="2"/>
</dbReference>
<comment type="subcellular location">
    <subcellularLocation>
        <location evidence="1">Membrane</location>
        <topology evidence="1">Multi-pass membrane protein</topology>
    </subcellularLocation>
</comment>
<evidence type="ECO:0000256" key="2">
    <source>
        <dbReference type="ARBA" id="ARBA00005982"/>
    </source>
</evidence>
<protein>
    <submittedName>
        <fullName evidence="7">Uncharacterized protein</fullName>
    </submittedName>
</protein>
<keyword evidence="8" id="KW-1185">Reference proteome</keyword>
<feature type="transmembrane region" description="Helical" evidence="6">
    <location>
        <begin position="615"/>
        <end position="636"/>
    </location>
</feature>
<feature type="transmembrane region" description="Helical" evidence="6">
    <location>
        <begin position="575"/>
        <end position="595"/>
    </location>
</feature>